<organism evidence="3 4">
    <name type="scientific">Senna tora</name>
    <dbReference type="NCBI Taxonomy" id="362788"/>
    <lineage>
        <taxon>Eukaryota</taxon>
        <taxon>Viridiplantae</taxon>
        <taxon>Streptophyta</taxon>
        <taxon>Embryophyta</taxon>
        <taxon>Tracheophyta</taxon>
        <taxon>Spermatophyta</taxon>
        <taxon>Magnoliopsida</taxon>
        <taxon>eudicotyledons</taxon>
        <taxon>Gunneridae</taxon>
        <taxon>Pentapetalae</taxon>
        <taxon>rosids</taxon>
        <taxon>fabids</taxon>
        <taxon>Fabales</taxon>
        <taxon>Fabaceae</taxon>
        <taxon>Caesalpinioideae</taxon>
        <taxon>Cassia clade</taxon>
        <taxon>Senna</taxon>
    </lineage>
</organism>
<keyword evidence="2" id="KW-0472">Membrane</keyword>
<accession>A0A834TWC3</accession>
<sequence>MAGAFWSNHTKIYIIIIFYVSPVGGGGSNIRRRRNGHLQNCREKQRL</sequence>
<feature type="region of interest" description="Disordered" evidence="1">
    <location>
        <begin position="24"/>
        <end position="47"/>
    </location>
</feature>
<comment type="caution">
    <text evidence="3">The sequence shown here is derived from an EMBL/GenBank/DDBJ whole genome shotgun (WGS) entry which is preliminary data.</text>
</comment>
<evidence type="ECO:0000256" key="2">
    <source>
        <dbReference type="SAM" id="Phobius"/>
    </source>
</evidence>
<gene>
    <name evidence="3" type="ORF">G2W53_019090</name>
</gene>
<reference evidence="3" key="1">
    <citation type="submission" date="2020-09" db="EMBL/GenBank/DDBJ databases">
        <title>Genome-Enabled Discovery of Anthraquinone Biosynthesis in Senna tora.</title>
        <authorList>
            <person name="Kang S.-H."/>
            <person name="Pandey R.P."/>
            <person name="Lee C.-M."/>
            <person name="Sim J.-S."/>
            <person name="Jeong J.-T."/>
            <person name="Choi B.-S."/>
            <person name="Jung M."/>
            <person name="Ginzburg D."/>
            <person name="Zhao K."/>
            <person name="Won S.Y."/>
            <person name="Oh T.-J."/>
            <person name="Yu Y."/>
            <person name="Kim N.-H."/>
            <person name="Lee O.R."/>
            <person name="Lee T.-H."/>
            <person name="Bashyal P."/>
            <person name="Kim T.-S."/>
            <person name="Lee W.-H."/>
            <person name="Kawkins C."/>
            <person name="Kim C.-K."/>
            <person name="Kim J.S."/>
            <person name="Ahn B.O."/>
            <person name="Rhee S.Y."/>
            <person name="Sohng J.K."/>
        </authorList>
    </citation>
    <scope>NUCLEOTIDE SEQUENCE</scope>
    <source>
        <tissue evidence="3">Leaf</tissue>
    </source>
</reference>
<keyword evidence="2" id="KW-0812">Transmembrane</keyword>
<dbReference type="Proteomes" id="UP000634136">
    <property type="component" value="Unassembled WGS sequence"/>
</dbReference>
<keyword evidence="4" id="KW-1185">Reference proteome</keyword>
<keyword evidence="2" id="KW-1133">Transmembrane helix</keyword>
<dbReference type="AlphaFoldDB" id="A0A834TWC3"/>
<feature type="transmembrane region" description="Helical" evidence="2">
    <location>
        <begin position="12"/>
        <end position="30"/>
    </location>
</feature>
<name>A0A834TWC3_9FABA</name>
<protein>
    <submittedName>
        <fullName evidence="3">Uncharacterized protein</fullName>
    </submittedName>
</protein>
<dbReference type="EMBL" id="JAAIUW010000006">
    <property type="protein sequence ID" value="KAF7827926.1"/>
    <property type="molecule type" value="Genomic_DNA"/>
</dbReference>
<evidence type="ECO:0000313" key="4">
    <source>
        <dbReference type="Proteomes" id="UP000634136"/>
    </source>
</evidence>
<evidence type="ECO:0000256" key="1">
    <source>
        <dbReference type="SAM" id="MobiDB-lite"/>
    </source>
</evidence>
<proteinExistence type="predicted"/>
<evidence type="ECO:0000313" key="3">
    <source>
        <dbReference type="EMBL" id="KAF7827926.1"/>
    </source>
</evidence>